<feature type="non-terminal residue" evidence="2">
    <location>
        <position position="1"/>
    </location>
</feature>
<dbReference type="Gene3D" id="2.60.120.260">
    <property type="entry name" value="Galactose-binding domain-like"/>
    <property type="match status" value="1"/>
</dbReference>
<gene>
    <name evidence="2" type="ORF">CTJ08_13080</name>
</gene>
<organism evidence="2 3">
    <name type="scientific">Staphylococcus epidermidis</name>
    <dbReference type="NCBI Taxonomy" id="1282"/>
    <lineage>
        <taxon>Bacteria</taxon>
        <taxon>Bacillati</taxon>
        <taxon>Bacillota</taxon>
        <taxon>Bacilli</taxon>
        <taxon>Bacillales</taxon>
        <taxon>Staphylococcaceae</taxon>
        <taxon>Staphylococcus</taxon>
    </lineage>
</organism>
<feature type="domain" description="Tail spike" evidence="1">
    <location>
        <begin position="106"/>
        <end position="217"/>
    </location>
</feature>
<dbReference type="RefSeq" id="WP_180268216.1">
    <property type="nucleotide sequence ID" value="NZ_PEJG01000061.1"/>
</dbReference>
<comment type="caution">
    <text evidence="2">The sequence shown here is derived from an EMBL/GenBank/DDBJ whole genome shotgun (WGS) entry which is preliminary data.</text>
</comment>
<evidence type="ECO:0000313" key="3">
    <source>
        <dbReference type="Proteomes" id="UP000228502"/>
    </source>
</evidence>
<protein>
    <submittedName>
        <fullName evidence="2">Peptidase</fullName>
    </submittedName>
</protein>
<evidence type="ECO:0000313" key="2">
    <source>
        <dbReference type="EMBL" id="PIH09057.1"/>
    </source>
</evidence>
<dbReference type="Proteomes" id="UP000228502">
    <property type="component" value="Unassembled WGS sequence"/>
</dbReference>
<name>A0AAE5QWS0_STAEP</name>
<evidence type="ECO:0000259" key="1">
    <source>
        <dbReference type="Pfam" id="PF06605"/>
    </source>
</evidence>
<reference evidence="2 3" key="1">
    <citation type="submission" date="2017-10" db="EMBL/GenBank/DDBJ databases">
        <title>genome sequences of Staph epi in chlorhexidine trial.</title>
        <authorList>
            <person name="Greninger A.L."/>
            <person name="Addetia A."/>
            <person name="Qin X."/>
            <person name="Zerr D."/>
        </authorList>
    </citation>
    <scope>NUCLEOTIDE SEQUENCE [LARGE SCALE GENOMIC DNA]</scope>
    <source>
        <strain evidence="2 3">SCH-17</strain>
    </source>
</reference>
<accession>A0AAE5QWS0</accession>
<proteinExistence type="predicted"/>
<dbReference type="EMBL" id="PEJG01000061">
    <property type="protein sequence ID" value="PIH09057.1"/>
    <property type="molecule type" value="Genomic_DNA"/>
</dbReference>
<dbReference type="InterPro" id="IPR010572">
    <property type="entry name" value="Tail_dom"/>
</dbReference>
<dbReference type="AlphaFoldDB" id="A0AAE5QWS0"/>
<dbReference type="Pfam" id="PF06605">
    <property type="entry name" value="Prophage_tail"/>
    <property type="match status" value="1"/>
</dbReference>
<sequence>EKEIYCKWGNETLTWSLKKMPNGGVLDVYIDNKLINRYTCYSRRTLSESIVIKKGLTKGKHKFKAVFRGSDPNVKSYKSTPVMYVGTEKSTTLNLTAVLKGNDIYHTSAEYKSPNYEVLGHMQAPTVYDDNAIDKKDLLESMKANLQDEPVVEVTTNYIGLDRITENSTVRFIHKPIGFNLILKVIKLTEPHPYLNKPVQVEFSNARDDIIKIQQNINNKIKKMKNAKGGLSKDGSPLLIPESYSDVVGVTLLNE</sequence>